<feature type="region of interest" description="Disordered" evidence="1">
    <location>
        <begin position="83"/>
        <end position="120"/>
    </location>
</feature>
<accession>A0A4V6DD15</accession>
<dbReference type="Proteomes" id="UP000298652">
    <property type="component" value="Chromosome 1"/>
</dbReference>
<protein>
    <submittedName>
        <fullName evidence="2">Uncharacterized protein</fullName>
    </submittedName>
</protein>
<evidence type="ECO:0000256" key="1">
    <source>
        <dbReference type="SAM" id="MobiDB-lite"/>
    </source>
</evidence>
<dbReference type="EMBL" id="CM016552">
    <property type="protein sequence ID" value="TKW39926.1"/>
    <property type="molecule type" value="Genomic_DNA"/>
</dbReference>
<name>A0A4V6DD15_SETVI</name>
<dbReference type="Gramene" id="TKW39927">
    <property type="protein sequence ID" value="TKW39927"/>
    <property type="gene ID" value="SEVIR_1G212200v2"/>
</dbReference>
<organism evidence="2 3">
    <name type="scientific">Setaria viridis</name>
    <name type="common">Green bristlegrass</name>
    <name type="synonym">Setaria italica subsp. viridis</name>
    <dbReference type="NCBI Taxonomy" id="4556"/>
    <lineage>
        <taxon>Eukaryota</taxon>
        <taxon>Viridiplantae</taxon>
        <taxon>Streptophyta</taxon>
        <taxon>Embryophyta</taxon>
        <taxon>Tracheophyta</taxon>
        <taxon>Spermatophyta</taxon>
        <taxon>Magnoliopsida</taxon>
        <taxon>Liliopsida</taxon>
        <taxon>Poales</taxon>
        <taxon>Poaceae</taxon>
        <taxon>PACMAD clade</taxon>
        <taxon>Panicoideae</taxon>
        <taxon>Panicodae</taxon>
        <taxon>Paniceae</taxon>
        <taxon>Cenchrinae</taxon>
        <taxon>Setaria</taxon>
    </lineage>
</organism>
<dbReference type="EMBL" id="CM016552">
    <property type="protein sequence ID" value="TKW39927.1"/>
    <property type="molecule type" value="Genomic_DNA"/>
</dbReference>
<feature type="compositionally biased region" description="Polar residues" evidence="1">
    <location>
        <begin position="93"/>
        <end position="104"/>
    </location>
</feature>
<dbReference type="AlphaFoldDB" id="A0A4V6DD15"/>
<sequence>MAPRSRLLDLERHDVLFFYGAYHHGEQPASVATHHTLVFWPVFLVAALHLHLVAPFPHAAVDAAACAGLYVACCFLLDHAARRPSSAGPTAVASRSTAQCTTKEGYTIEQHSEVRGDQDQ</sequence>
<evidence type="ECO:0000313" key="2">
    <source>
        <dbReference type="EMBL" id="TKW39926.1"/>
    </source>
</evidence>
<keyword evidence="3" id="KW-1185">Reference proteome</keyword>
<dbReference type="Gramene" id="TKW39926">
    <property type="protein sequence ID" value="TKW39926"/>
    <property type="gene ID" value="SEVIR_1G212200v2"/>
</dbReference>
<reference evidence="2 3" key="1">
    <citation type="submission" date="2019-03" db="EMBL/GenBank/DDBJ databases">
        <title>WGS assembly of Setaria viridis.</title>
        <authorList>
            <person name="Huang P."/>
            <person name="Jenkins J."/>
            <person name="Grimwood J."/>
            <person name="Barry K."/>
            <person name="Healey A."/>
            <person name="Mamidi S."/>
            <person name="Sreedasyam A."/>
            <person name="Shu S."/>
            <person name="Feldman M."/>
            <person name="Wu J."/>
            <person name="Yu Y."/>
            <person name="Chen C."/>
            <person name="Johnson J."/>
            <person name="Rokhsar D."/>
            <person name="Baxter I."/>
            <person name="Schmutz J."/>
            <person name="Brutnell T."/>
            <person name="Kellogg E."/>
        </authorList>
    </citation>
    <scope>NUCLEOTIDE SEQUENCE [LARGE SCALE GENOMIC DNA]</scope>
    <source>
        <strain evidence="3">cv. A10</strain>
    </source>
</reference>
<proteinExistence type="predicted"/>
<feature type="compositionally biased region" description="Basic and acidic residues" evidence="1">
    <location>
        <begin position="110"/>
        <end position="120"/>
    </location>
</feature>
<gene>
    <name evidence="2" type="ORF">SEVIR_1G212200v2</name>
</gene>
<dbReference type="OMA" id="RAIAFWP"/>
<evidence type="ECO:0000313" key="3">
    <source>
        <dbReference type="Proteomes" id="UP000298652"/>
    </source>
</evidence>